<protein>
    <submittedName>
        <fullName evidence="11">DHA1 family bicyclomycin/chloramphenicol resistance-like MFS transporter</fullName>
    </submittedName>
</protein>
<feature type="transmembrane region" description="Helical" evidence="9">
    <location>
        <begin position="219"/>
        <end position="242"/>
    </location>
</feature>
<dbReference type="SUPFAM" id="SSF103473">
    <property type="entry name" value="MFS general substrate transporter"/>
    <property type="match status" value="1"/>
</dbReference>
<dbReference type="PROSITE" id="PS00216">
    <property type="entry name" value="SUGAR_TRANSPORT_1"/>
    <property type="match status" value="1"/>
</dbReference>
<keyword evidence="12" id="KW-1185">Reference proteome</keyword>
<feature type="transmembrane region" description="Helical" evidence="9">
    <location>
        <begin position="111"/>
        <end position="132"/>
    </location>
</feature>
<dbReference type="GO" id="GO:0005886">
    <property type="term" value="C:plasma membrane"/>
    <property type="evidence" value="ECO:0007669"/>
    <property type="project" value="UniProtKB-SubCell"/>
</dbReference>
<feature type="transmembrane region" description="Helical" evidence="9">
    <location>
        <begin position="144"/>
        <end position="163"/>
    </location>
</feature>
<evidence type="ECO:0000256" key="4">
    <source>
        <dbReference type="ARBA" id="ARBA00022448"/>
    </source>
</evidence>
<evidence type="ECO:0000256" key="1">
    <source>
        <dbReference type="ARBA" id="ARBA00004651"/>
    </source>
</evidence>
<feature type="transmembrane region" description="Helical" evidence="9">
    <location>
        <begin position="86"/>
        <end position="105"/>
    </location>
</feature>
<comment type="similarity">
    <text evidence="2">Belongs to the major facilitator superfamily. Bcr/CmlA family.</text>
</comment>
<keyword evidence="7 9" id="KW-1133">Transmembrane helix</keyword>
<comment type="subcellular location">
    <subcellularLocation>
        <location evidence="1">Cell membrane</location>
        <topology evidence="1">Multi-pass membrane protein</topology>
    </subcellularLocation>
</comment>
<proteinExistence type="inferred from homology"/>
<dbReference type="InterPro" id="IPR004812">
    <property type="entry name" value="Efflux_drug-R_Bcr/CmlA"/>
</dbReference>
<feature type="transmembrane region" description="Helical" evidence="9">
    <location>
        <begin position="262"/>
        <end position="283"/>
    </location>
</feature>
<dbReference type="AlphaFoldDB" id="A0A542YJY5"/>
<feature type="transmembrane region" description="Helical" evidence="9">
    <location>
        <begin position="175"/>
        <end position="198"/>
    </location>
</feature>
<comment type="caution">
    <text evidence="11">The sequence shown here is derived from an EMBL/GenBank/DDBJ whole genome shotgun (WGS) entry which is preliminary data.</text>
</comment>
<feature type="transmembrane region" description="Helical" evidence="9">
    <location>
        <begin position="353"/>
        <end position="373"/>
    </location>
</feature>
<feature type="transmembrane region" description="Helical" evidence="9">
    <location>
        <begin position="379"/>
        <end position="400"/>
    </location>
</feature>
<evidence type="ECO:0000313" key="12">
    <source>
        <dbReference type="Proteomes" id="UP000317998"/>
    </source>
</evidence>
<dbReference type="InterPro" id="IPR001958">
    <property type="entry name" value="Tet-R_TetA/multi-R_MdtG-like"/>
</dbReference>
<dbReference type="RefSeq" id="WP_185740475.1">
    <property type="nucleotide sequence ID" value="NZ_VFOM01000001.1"/>
</dbReference>
<comment type="similarity">
    <text evidence="3">Belongs to the major facilitator superfamily. TCR/Tet family.</text>
</comment>
<reference evidence="11 12" key="1">
    <citation type="submission" date="2019-06" db="EMBL/GenBank/DDBJ databases">
        <title>Sequencing the genomes of 1000 actinobacteria strains.</title>
        <authorList>
            <person name="Klenk H.-P."/>
        </authorList>
    </citation>
    <scope>NUCLEOTIDE SEQUENCE [LARGE SCALE GENOMIC DNA]</scope>
    <source>
        <strain evidence="11 12">DSM 26477</strain>
    </source>
</reference>
<keyword evidence="4" id="KW-0813">Transport</keyword>
<dbReference type="InterPro" id="IPR005829">
    <property type="entry name" value="Sugar_transporter_CS"/>
</dbReference>
<dbReference type="Proteomes" id="UP000317998">
    <property type="component" value="Unassembled WGS sequence"/>
</dbReference>
<dbReference type="PANTHER" id="PTHR43124">
    <property type="entry name" value="PURINE EFFLUX PUMP PBUE"/>
    <property type="match status" value="1"/>
</dbReference>
<evidence type="ECO:0000256" key="5">
    <source>
        <dbReference type="ARBA" id="ARBA00022475"/>
    </source>
</evidence>
<evidence type="ECO:0000256" key="6">
    <source>
        <dbReference type="ARBA" id="ARBA00022692"/>
    </source>
</evidence>
<evidence type="ECO:0000259" key="10">
    <source>
        <dbReference type="PROSITE" id="PS50850"/>
    </source>
</evidence>
<evidence type="ECO:0000256" key="9">
    <source>
        <dbReference type="SAM" id="Phobius"/>
    </source>
</evidence>
<dbReference type="InterPro" id="IPR020846">
    <property type="entry name" value="MFS_dom"/>
</dbReference>
<feature type="transmembrane region" description="Helical" evidence="9">
    <location>
        <begin position="290"/>
        <end position="314"/>
    </location>
</feature>
<keyword evidence="8 9" id="KW-0472">Membrane</keyword>
<dbReference type="Gene3D" id="1.20.1720.10">
    <property type="entry name" value="Multidrug resistance protein D"/>
    <property type="match status" value="1"/>
</dbReference>
<sequence length="422" mass="42231">MPTTVDASTPSTDRRLPVVLLVLIGSLGAVGPLGTDLYLPALPEMASDLVTSAALIQATLMSFTIGLAAGQLLLGALSDRFGRRRLLIAGAVISVVSCALSALAPTIGLLILWRAVAGASAAAGLVIGRAVATDLTTGHETTRIFSILGLITGIGPIAGPLLGALVLEVSDWRTIFWVLTTICAALLIGVIILLPETLPAERRHSGGITDLLRTGGRILATRGFTTHAAALCLGFAAIFGYISASPFVLQTMLGFSPTAYTVVFAVNGVGLMITGTIASVLARRVAAARIAAVGIAILLLGGGALCAIAATGAITPFTVLPALFLVGSSMGLVFGPATALAIAQVRHASGTALALLGCGQFVLAGIAAPLVGIAGEASIVPLAVVVTVGGLGAAVCLAAGRGHRGEQEATAASPEHEATIPE</sequence>
<dbReference type="GO" id="GO:0042910">
    <property type="term" value="F:xenobiotic transmembrane transporter activity"/>
    <property type="evidence" value="ECO:0007669"/>
    <property type="project" value="InterPro"/>
</dbReference>
<dbReference type="EMBL" id="VFOM01000001">
    <property type="protein sequence ID" value="TQL48407.1"/>
    <property type="molecule type" value="Genomic_DNA"/>
</dbReference>
<keyword evidence="6 9" id="KW-0812">Transmembrane</keyword>
<evidence type="ECO:0000256" key="3">
    <source>
        <dbReference type="ARBA" id="ARBA00007520"/>
    </source>
</evidence>
<feature type="transmembrane region" description="Helical" evidence="9">
    <location>
        <begin position="16"/>
        <end position="34"/>
    </location>
</feature>
<organism evidence="11 12">
    <name type="scientific">Homoserinimonas aerilata</name>
    <dbReference type="NCBI Taxonomy" id="1162970"/>
    <lineage>
        <taxon>Bacteria</taxon>
        <taxon>Bacillati</taxon>
        <taxon>Actinomycetota</taxon>
        <taxon>Actinomycetes</taxon>
        <taxon>Micrococcales</taxon>
        <taxon>Microbacteriaceae</taxon>
        <taxon>Homoserinimonas</taxon>
    </lineage>
</organism>
<feature type="transmembrane region" description="Helical" evidence="9">
    <location>
        <begin position="54"/>
        <end position="74"/>
    </location>
</feature>
<dbReference type="GO" id="GO:1990961">
    <property type="term" value="P:xenobiotic detoxification by transmembrane export across the plasma membrane"/>
    <property type="evidence" value="ECO:0007669"/>
    <property type="project" value="InterPro"/>
</dbReference>
<evidence type="ECO:0000256" key="7">
    <source>
        <dbReference type="ARBA" id="ARBA00022989"/>
    </source>
</evidence>
<dbReference type="Pfam" id="PF07690">
    <property type="entry name" value="MFS_1"/>
    <property type="match status" value="1"/>
</dbReference>
<accession>A0A542YJY5</accession>
<dbReference type="PRINTS" id="PR01035">
    <property type="entry name" value="TCRTETA"/>
</dbReference>
<feature type="domain" description="Major facilitator superfamily (MFS) profile" evidence="10">
    <location>
        <begin position="20"/>
        <end position="401"/>
    </location>
</feature>
<gene>
    <name evidence="11" type="ORF">FB562_1501</name>
</gene>
<dbReference type="InterPro" id="IPR011701">
    <property type="entry name" value="MFS"/>
</dbReference>
<dbReference type="NCBIfam" id="TIGR00710">
    <property type="entry name" value="efflux_Bcr_CflA"/>
    <property type="match status" value="1"/>
</dbReference>
<dbReference type="PANTHER" id="PTHR43124:SF3">
    <property type="entry name" value="CHLORAMPHENICOL EFFLUX PUMP RV0191"/>
    <property type="match status" value="1"/>
</dbReference>
<dbReference type="PROSITE" id="PS50850">
    <property type="entry name" value="MFS"/>
    <property type="match status" value="1"/>
</dbReference>
<dbReference type="CDD" id="cd17320">
    <property type="entry name" value="MFS_MdfA_MDR_like"/>
    <property type="match status" value="1"/>
</dbReference>
<evidence type="ECO:0000256" key="8">
    <source>
        <dbReference type="ARBA" id="ARBA00023136"/>
    </source>
</evidence>
<feature type="transmembrane region" description="Helical" evidence="9">
    <location>
        <begin position="320"/>
        <end position="341"/>
    </location>
</feature>
<evidence type="ECO:0000313" key="11">
    <source>
        <dbReference type="EMBL" id="TQL48407.1"/>
    </source>
</evidence>
<keyword evidence="5" id="KW-1003">Cell membrane</keyword>
<evidence type="ECO:0000256" key="2">
    <source>
        <dbReference type="ARBA" id="ARBA00006236"/>
    </source>
</evidence>
<dbReference type="InterPro" id="IPR036259">
    <property type="entry name" value="MFS_trans_sf"/>
</dbReference>
<dbReference type="InterPro" id="IPR050189">
    <property type="entry name" value="MFS_Efflux_Transporters"/>
</dbReference>
<name>A0A542YJY5_9MICO</name>